<evidence type="ECO:0000256" key="1">
    <source>
        <dbReference type="ARBA" id="ARBA00008675"/>
    </source>
</evidence>
<dbReference type="eggNOG" id="COG0542">
    <property type="taxonomic scope" value="Bacteria"/>
</dbReference>
<name>E3I0T0_RHOVT</name>
<feature type="compositionally biased region" description="Pro residues" evidence="3">
    <location>
        <begin position="371"/>
        <end position="384"/>
    </location>
</feature>
<dbReference type="RefSeq" id="WP_013419556.1">
    <property type="nucleotide sequence ID" value="NC_014664.1"/>
</dbReference>
<organism evidence="6 7">
    <name type="scientific">Rhodomicrobium vannielii (strain ATCC 17100 / DSM 162 / LMG 4299 / NCIMB 10020 / ATH 3.1.1)</name>
    <dbReference type="NCBI Taxonomy" id="648757"/>
    <lineage>
        <taxon>Bacteria</taxon>
        <taxon>Pseudomonadati</taxon>
        <taxon>Pseudomonadota</taxon>
        <taxon>Alphaproteobacteria</taxon>
        <taxon>Hyphomicrobiales</taxon>
        <taxon>Hyphomicrobiaceae</taxon>
        <taxon>Rhodomicrobium</taxon>
    </lineage>
</organism>
<keyword evidence="2" id="KW-0677">Repeat</keyword>
<gene>
    <name evidence="6" type="ordered locus">Rvan_1934</name>
</gene>
<dbReference type="EMBL" id="CP002292">
    <property type="protein sequence ID" value="ADP71170.1"/>
    <property type="molecule type" value="Genomic_DNA"/>
</dbReference>
<keyword evidence="4" id="KW-0472">Membrane</keyword>
<dbReference type="PROSITE" id="PS51903">
    <property type="entry name" value="CLP_R"/>
    <property type="match status" value="1"/>
</dbReference>
<dbReference type="SUPFAM" id="SSF81923">
    <property type="entry name" value="Double Clp-N motif"/>
    <property type="match status" value="1"/>
</dbReference>
<feature type="compositionally biased region" description="Low complexity" evidence="3">
    <location>
        <begin position="239"/>
        <end position="255"/>
    </location>
</feature>
<evidence type="ECO:0000313" key="7">
    <source>
        <dbReference type="Proteomes" id="UP000001399"/>
    </source>
</evidence>
<reference evidence="7" key="1">
    <citation type="journal article" date="2011" name="J. Bacteriol.">
        <title>Genome sequences of eight morphologically diverse alphaproteobacteria.</title>
        <authorList>
            <consortium name="US DOE Joint Genome Institute"/>
            <person name="Brown P.J."/>
            <person name="Kysela D.T."/>
            <person name="Buechlein A."/>
            <person name="Hemmerich C."/>
            <person name="Brun Y.V."/>
        </authorList>
    </citation>
    <scope>NUCLEOTIDE SEQUENCE [LARGE SCALE GENOMIC DNA]</scope>
    <source>
        <strain evidence="7">ATCC 17100 / ATH 3.1.1 / DSM 162 / LMG 4299</strain>
    </source>
</reference>
<keyword evidence="4" id="KW-1133">Transmembrane helix</keyword>
<dbReference type="Proteomes" id="UP000001399">
    <property type="component" value="Chromosome"/>
</dbReference>
<evidence type="ECO:0000256" key="4">
    <source>
        <dbReference type="SAM" id="Phobius"/>
    </source>
</evidence>
<accession>E3I0T0</accession>
<feature type="region of interest" description="Disordered" evidence="3">
    <location>
        <begin position="214"/>
        <end position="413"/>
    </location>
</feature>
<sequence length="590" mass="62408">MNDHSAATVELPRTTYLDHTLRRARSAAEQRSHRYVTLEHLLFTLLDDPDASRLLTAVGADVALIRAAITDTVNNRMSSLAVPDGRPPNFSYKFDTLFIAASQDAARAGRHEIDGALALLAVAREPESNASAILAANGFNPSAALHAIASSRAPLRSPDSESPQQPPQPVARTEAKKQAPVAATPQKASAPAVDDDDDGMDDMLASVRDILEAEQRKEAASSASPAFPTLAAPAPPAAPAKAVPQPSSLGPALPAQTPPPLPQSGYVPPPYRDAPRVEPGFATAIEGYTTTPPPPGPRLGMEPPQQPAHNDAAWSFPAPESPRASGNHGVGVPGFGEPEAPRFDLDYPTPVGRASFAEPAPPSFDLERPVASPPPFDAPPPRLPPVVAEPARAPADAKGDKKGKRRPRNADSATGLLAKILQPIPRRTRIAVPETVELLLPREEAWALFARARPQGASAEAAAHPPVRAITVRLTAPEGGFFIEGQSPETQWLMDRPAFLGEEHFGSWVWLVVPNDKGPFSLVVSLSARDIDANGAASDLHIPDQLVKVQVRGNFWRGFGSFVRTVLLLAAGGGLGAAAYYGLKLMGKVP</sequence>
<evidence type="ECO:0000256" key="2">
    <source>
        <dbReference type="PROSITE-ProRule" id="PRU01251"/>
    </source>
</evidence>
<feature type="region of interest" description="Disordered" evidence="3">
    <location>
        <begin position="152"/>
        <end position="201"/>
    </location>
</feature>
<feature type="transmembrane region" description="Helical" evidence="4">
    <location>
        <begin position="562"/>
        <end position="583"/>
    </location>
</feature>
<comment type="similarity">
    <text evidence="1">Belongs to the ClpA/ClpB family.</text>
</comment>
<dbReference type="AlphaFoldDB" id="E3I0T0"/>
<evidence type="ECO:0000256" key="3">
    <source>
        <dbReference type="SAM" id="MobiDB-lite"/>
    </source>
</evidence>
<keyword evidence="4" id="KW-0812">Transmembrane</keyword>
<evidence type="ECO:0000259" key="5">
    <source>
        <dbReference type="PROSITE" id="PS51903"/>
    </source>
</evidence>
<feature type="compositionally biased region" description="Low complexity" evidence="3">
    <location>
        <begin position="220"/>
        <end position="232"/>
    </location>
</feature>
<feature type="compositionally biased region" description="Pro residues" evidence="3">
    <location>
        <begin position="256"/>
        <end position="272"/>
    </location>
</feature>
<feature type="domain" description="Clp R" evidence="5">
    <location>
        <begin position="9"/>
        <end position="154"/>
    </location>
</feature>
<evidence type="ECO:0000313" key="6">
    <source>
        <dbReference type="EMBL" id="ADP71170.1"/>
    </source>
</evidence>
<dbReference type="OrthoDB" id="7930526at2"/>
<dbReference type="HOGENOM" id="CLU_462213_0_0_5"/>
<dbReference type="Gene3D" id="1.10.1780.10">
    <property type="entry name" value="Clp, N-terminal domain"/>
    <property type="match status" value="1"/>
</dbReference>
<feature type="compositionally biased region" description="Low complexity" evidence="3">
    <location>
        <begin position="385"/>
        <end position="394"/>
    </location>
</feature>
<proteinExistence type="inferred from homology"/>
<dbReference type="InterPro" id="IPR036628">
    <property type="entry name" value="Clp_N_dom_sf"/>
</dbReference>
<dbReference type="Pfam" id="PF02861">
    <property type="entry name" value="Clp_N"/>
    <property type="match status" value="1"/>
</dbReference>
<dbReference type="STRING" id="648757.Rvan_1934"/>
<dbReference type="InterPro" id="IPR004176">
    <property type="entry name" value="Clp_R_N"/>
</dbReference>
<protein>
    <submittedName>
        <fullName evidence="6">Clp domain protein</fullName>
    </submittedName>
</protein>
<keyword evidence="7" id="KW-1185">Reference proteome</keyword>
<dbReference type="KEGG" id="rva:Rvan_1934"/>